<evidence type="ECO:0000313" key="2">
    <source>
        <dbReference type="Proteomes" id="UP000494106"/>
    </source>
</evidence>
<evidence type="ECO:0000313" key="1">
    <source>
        <dbReference type="EMBL" id="CAB3262313.1"/>
    </source>
</evidence>
<name>A0A8S1BHW1_ARCPL</name>
<reference evidence="1 2" key="1">
    <citation type="submission" date="2020-04" db="EMBL/GenBank/DDBJ databases">
        <authorList>
            <person name="Wallbank WR R."/>
            <person name="Pardo Diaz C."/>
            <person name="Kozak K."/>
            <person name="Martin S."/>
            <person name="Jiggins C."/>
            <person name="Moest M."/>
            <person name="Warren A I."/>
            <person name="Byers J.R.P. K."/>
            <person name="Montejo-Kovacevich G."/>
            <person name="Yen C E."/>
        </authorList>
    </citation>
    <scope>NUCLEOTIDE SEQUENCE [LARGE SCALE GENOMIC DNA]</scope>
</reference>
<dbReference type="OrthoDB" id="6778856at2759"/>
<proteinExistence type="predicted"/>
<gene>
    <name evidence="1" type="ORF">APLA_LOCUS18306</name>
</gene>
<keyword evidence="2" id="KW-1185">Reference proteome</keyword>
<dbReference type="AlphaFoldDB" id="A0A8S1BHW1"/>
<dbReference type="EMBL" id="CADEBC010000958">
    <property type="protein sequence ID" value="CAB3262313.1"/>
    <property type="molecule type" value="Genomic_DNA"/>
</dbReference>
<comment type="caution">
    <text evidence="1">The sequence shown here is derived from an EMBL/GenBank/DDBJ whole genome shotgun (WGS) entry which is preliminary data.</text>
</comment>
<protein>
    <submittedName>
        <fullName evidence="1">Uncharacterized protein</fullName>
    </submittedName>
</protein>
<accession>A0A8S1BHW1</accession>
<organism evidence="1 2">
    <name type="scientific">Arctia plantaginis</name>
    <name type="common">Wood tiger moth</name>
    <name type="synonym">Phalaena plantaginis</name>
    <dbReference type="NCBI Taxonomy" id="874455"/>
    <lineage>
        <taxon>Eukaryota</taxon>
        <taxon>Metazoa</taxon>
        <taxon>Ecdysozoa</taxon>
        <taxon>Arthropoda</taxon>
        <taxon>Hexapoda</taxon>
        <taxon>Insecta</taxon>
        <taxon>Pterygota</taxon>
        <taxon>Neoptera</taxon>
        <taxon>Endopterygota</taxon>
        <taxon>Lepidoptera</taxon>
        <taxon>Glossata</taxon>
        <taxon>Ditrysia</taxon>
        <taxon>Noctuoidea</taxon>
        <taxon>Erebidae</taxon>
        <taxon>Arctiinae</taxon>
        <taxon>Arctia</taxon>
    </lineage>
</organism>
<sequence length="123" mass="14110">MSVLRSPSETIRTSSSQPDLLNFGIAEPESMKKSIRKRKTRDDDFSQQFSEFKNEILGMFKEFKMFQICNFTATRQDLSSVKHQLDDIKTTTERLTAENIMFDTFCVKHNILGCVASLTSTVN</sequence>
<dbReference type="Proteomes" id="UP000494106">
    <property type="component" value="Unassembled WGS sequence"/>
</dbReference>